<dbReference type="AlphaFoldDB" id="A0A8R1I6F4"/>
<name>A0A8R1I6F4_CAEJA</name>
<evidence type="ECO:0000313" key="2">
    <source>
        <dbReference type="Proteomes" id="UP000005237"/>
    </source>
</evidence>
<proteinExistence type="predicted"/>
<evidence type="ECO:0000313" key="1">
    <source>
        <dbReference type="EnsemblMetazoa" id="CJA16344.1"/>
    </source>
</evidence>
<accession>A0A8R1I6F4</accession>
<organism evidence="1 2">
    <name type="scientific">Caenorhabditis japonica</name>
    <dbReference type="NCBI Taxonomy" id="281687"/>
    <lineage>
        <taxon>Eukaryota</taxon>
        <taxon>Metazoa</taxon>
        <taxon>Ecdysozoa</taxon>
        <taxon>Nematoda</taxon>
        <taxon>Chromadorea</taxon>
        <taxon>Rhabditida</taxon>
        <taxon>Rhabditina</taxon>
        <taxon>Rhabditomorpha</taxon>
        <taxon>Rhabditoidea</taxon>
        <taxon>Rhabditidae</taxon>
        <taxon>Peloderinae</taxon>
        <taxon>Caenorhabditis</taxon>
    </lineage>
</organism>
<dbReference type="Proteomes" id="UP000005237">
    <property type="component" value="Unassembled WGS sequence"/>
</dbReference>
<protein>
    <submittedName>
        <fullName evidence="1">Uncharacterized protein</fullName>
    </submittedName>
</protein>
<keyword evidence="2" id="KW-1185">Reference proteome</keyword>
<dbReference type="EnsemblMetazoa" id="CJA16344.1">
    <property type="protein sequence ID" value="CJA16344.1"/>
    <property type="gene ID" value="WBGene00135548"/>
</dbReference>
<reference evidence="2" key="1">
    <citation type="submission" date="2010-08" db="EMBL/GenBank/DDBJ databases">
        <authorList>
            <consortium name="Caenorhabditis japonica Sequencing Consortium"/>
            <person name="Wilson R.K."/>
        </authorList>
    </citation>
    <scope>NUCLEOTIDE SEQUENCE [LARGE SCALE GENOMIC DNA]</scope>
    <source>
        <strain evidence="2">DF5081</strain>
    </source>
</reference>
<sequence length="109" mass="11911">MKVTFSAILSVYPMDRHSYTVITRKTEVGCNDLAHSRNGSVVLKRAHNGHEANDGIAKAKLAKTSLKERAGVCSKPPRELLFDAKLQFGTIPVGIGSNLLLKFLNMTKS</sequence>
<reference evidence="1" key="2">
    <citation type="submission" date="2022-06" db="UniProtKB">
        <authorList>
            <consortium name="EnsemblMetazoa"/>
        </authorList>
    </citation>
    <scope>IDENTIFICATION</scope>
    <source>
        <strain evidence="1">DF5081</strain>
    </source>
</reference>